<evidence type="ECO:0000256" key="1">
    <source>
        <dbReference type="SAM" id="MobiDB-lite"/>
    </source>
</evidence>
<proteinExistence type="predicted"/>
<feature type="region of interest" description="Disordered" evidence="1">
    <location>
        <begin position="270"/>
        <end position="328"/>
    </location>
</feature>
<name>A0ABY7ALC0_9ALTE</name>
<accession>A0ABY7ALC0</accession>
<evidence type="ECO:0000313" key="3">
    <source>
        <dbReference type="Proteomes" id="UP001163726"/>
    </source>
</evidence>
<evidence type="ECO:0000313" key="2">
    <source>
        <dbReference type="EMBL" id="WAJ70333.1"/>
    </source>
</evidence>
<dbReference type="PROSITE" id="PS51257">
    <property type="entry name" value="PROKAR_LIPOPROTEIN"/>
    <property type="match status" value="1"/>
</dbReference>
<protein>
    <recommendedName>
        <fullName evidence="4">Lipoprotein</fullName>
    </recommendedName>
</protein>
<evidence type="ECO:0008006" key="4">
    <source>
        <dbReference type="Google" id="ProtNLM"/>
    </source>
</evidence>
<gene>
    <name evidence="2" type="ORF">OLW01_00515</name>
</gene>
<dbReference type="RefSeq" id="WP_268074635.1">
    <property type="nucleotide sequence ID" value="NZ_CP109965.1"/>
</dbReference>
<dbReference type="Proteomes" id="UP001163726">
    <property type="component" value="Chromosome"/>
</dbReference>
<organism evidence="2 3">
    <name type="scientific">Catenovulum adriaticum</name>
    <dbReference type="NCBI Taxonomy" id="2984846"/>
    <lineage>
        <taxon>Bacteria</taxon>
        <taxon>Pseudomonadati</taxon>
        <taxon>Pseudomonadota</taxon>
        <taxon>Gammaproteobacteria</taxon>
        <taxon>Alteromonadales</taxon>
        <taxon>Alteromonadaceae</taxon>
        <taxon>Catenovulum</taxon>
    </lineage>
</organism>
<reference evidence="2" key="1">
    <citation type="submission" date="2022-10" db="EMBL/GenBank/DDBJ databases">
        <title>Catenovulum adriacola sp. nov. isolated in the Harbour of Susak.</title>
        <authorList>
            <person name="Schoch T."/>
            <person name="Reich S.J."/>
            <person name="Stoeferle S."/>
            <person name="Flaiz M."/>
            <person name="Kazda M."/>
            <person name="Riedel C.U."/>
            <person name="Duerre P."/>
        </authorList>
    </citation>
    <scope>NUCLEOTIDE SEQUENCE</scope>
    <source>
        <strain evidence="2">TS8</strain>
    </source>
</reference>
<feature type="compositionally biased region" description="Low complexity" evidence="1">
    <location>
        <begin position="270"/>
        <end position="322"/>
    </location>
</feature>
<dbReference type="EMBL" id="CP109965">
    <property type="protein sequence ID" value="WAJ70333.1"/>
    <property type="molecule type" value="Genomic_DNA"/>
</dbReference>
<sequence length="328" mass="36335">MGVQIIRHIFVLLLLLGVSACSDPLDAKIENQIHFSQAQIKKLAQRLDNGQVRNANLIKQYAIHLKKQKPDMQTIVNEMARDATTSGPLYTSLLDRFESAAQQPQLFQSKEERLAELENIYQAATPELYNDALSDPLNVLADLSEGELPRVNSVSQAASLQANQAQDYGAGSQLIGNPSYGQWSTGSNGMSFWEWYGMYSLFSNVAGGFGRVNYNDWAGRRNYSYYNDYGRYRYSSPNQIRKQYSVEQKAKKSFGGSKFTSAYDKKRTGASRVSSASRTAQTAQSRFQSKYQTKKSSSSLGSKKSSGFGSSSFRSSSSSFSRGGFGGK</sequence>
<keyword evidence="3" id="KW-1185">Reference proteome</keyword>